<feature type="domain" description="GTA TIM-barrel-like" evidence="2">
    <location>
        <begin position="425"/>
        <end position="729"/>
    </location>
</feature>
<dbReference type="Pfam" id="PF13550">
    <property type="entry name" value="Phage-tail_3"/>
    <property type="match status" value="1"/>
</dbReference>
<dbReference type="Gene3D" id="3.20.20.80">
    <property type="entry name" value="Glycosidases"/>
    <property type="match status" value="1"/>
</dbReference>
<feature type="domain" description="Rcc01698-like C-terminal" evidence="4">
    <location>
        <begin position="1040"/>
        <end position="1139"/>
    </location>
</feature>
<keyword evidence="1" id="KW-0812">Transmembrane</keyword>
<dbReference type="RefSeq" id="WP_183828543.1">
    <property type="nucleotide sequence ID" value="NZ_JACHEU010000001.1"/>
</dbReference>
<evidence type="ECO:0000313" key="5">
    <source>
        <dbReference type="EMBL" id="MBB6012328.1"/>
    </source>
</evidence>
<evidence type="ECO:0000256" key="1">
    <source>
        <dbReference type="SAM" id="Phobius"/>
    </source>
</evidence>
<protein>
    <recommendedName>
        <fullName evidence="7">Host specificity protein</fullName>
    </recommendedName>
</protein>
<organism evidence="5 6">
    <name type="scientific">Aquamicrobium lusatiense</name>
    <dbReference type="NCBI Taxonomy" id="89772"/>
    <lineage>
        <taxon>Bacteria</taxon>
        <taxon>Pseudomonadati</taxon>
        <taxon>Pseudomonadota</taxon>
        <taxon>Alphaproteobacteria</taxon>
        <taxon>Hyphomicrobiales</taxon>
        <taxon>Phyllobacteriaceae</taxon>
        <taxon>Aquamicrobium</taxon>
    </lineage>
</organism>
<accession>A0A7W9S3L1</accession>
<keyword evidence="1" id="KW-1133">Transmembrane helix</keyword>
<dbReference type="Proteomes" id="UP000533306">
    <property type="component" value="Unassembled WGS sequence"/>
</dbReference>
<dbReference type="Pfam" id="PF23666">
    <property type="entry name" value="Rcc01698_C"/>
    <property type="match status" value="1"/>
</dbReference>
<dbReference type="InterPro" id="IPR025195">
    <property type="entry name" value="GTA_TIM_dom"/>
</dbReference>
<evidence type="ECO:0000313" key="6">
    <source>
        <dbReference type="Proteomes" id="UP000533306"/>
    </source>
</evidence>
<comment type="caution">
    <text evidence="5">The sequence shown here is derived from an EMBL/GenBank/DDBJ whole genome shotgun (WGS) entry which is preliminary data.</text>
</comment>
<sequence length="1297" mass="140134">MATILLQAAGAYIGGFLGTFGGAIGSAVGAMAGYALDRALINGTQRIEGPRLASARPFSAEEGASIPRLYGTARLGGTLIWATRFEESRSTRRQGKLGPKVTEYSYYANAAFLLCEGEIAGIRRIWADGREMDREAVELRVYTGSEEQQPDPLIEARQGAGNAPAYRGVAYVVIERLDIGGFGNRIPQLQFEVIRPVGRLHKDVRAVTLLPGATEYGLATTPVTSRRRPGDETYVNRNVLFGATDIQASLDELQQTCPNLKHVALVVSWFGDDLRAGQCKVRPMTTTAVDAGFSQQWRVSGLSRQDAAVVSQYDGGSAYGGTPSDKSVMEAISEIRARGLGVTLYPFIMMDVAHGNSLPNPHGGSAQPAYPWRGRISCYPGPMQPASADRTPAARTQVAAFCGTAQRTQFANSGETISFTGGADWGYRRFILHYAHLAARAGGVDAFLIGSELRGLTTLRDQSNAFPFVEQLGLLAADVRAVLGAQTRLSYGADWSEYFGYHPPDGSGDVFFHLDPLWANPAIDAVGIDNYMPLSDWRDGDYGGGNPDGFSGPYDLQGLGASIAAGEGFDWYYPDGAAREARMRVAISDGAHGKPWVFRYKDIVNWWSSQHFERIAGTEKTSPTDWIPREKPIWFTELGCPAVDKGPNQPNVFPDPKSAESFTPYFSSGGRSDLAQLRFLEAHMKHWDPATEGFEEANNPLSPEYVGRMVDFERTYLWAWDTRPFPAFPQRADLWSDGPHWSRGHWLNGRLSNPDVGALVGAILADHGYDDAIIGEVGGSVQGYVIADPATARAAVEPLCELFDLSLREENGRLVVERSGAGAGAVIEAGDLVVDGAETVLETVRIPDHELPAEALISFVNPSQDYQAATVRRTRTGVPGARQHMIHFPGVLEPGQAGALLDDWLKRVWYQRETVSFAVPQPNAGFSPGALVTLPASATNSDFLITGIDDGMTRKVEARQIIRAAPAPWRETVLPALPPPPLVAGKPHVLFLDLPAGAGGTEPTEQFRVAVWQKPWRSQIVFASPEDDGFASRQLLTRPASLGQLVEDLGPGVEGRVLRNSCLRVELFDADASSVSLQQMLNGANAAALRSAAGAWEVIQFRRAEQVAENIWMLSELLRGQLGTMDAMLAGAASGSDFVILDDAVVPAGLGSSEIGLELNWKIGPAATDISDLHFATSRQIGGLRVRIPLAPVHASARLAGADVMLSWKRRGRLDADGWDLPDIPLGEEKEEYRVEIAGPGGETVRALSTQQPNWLYPEALIVADFGVRPGALDVTVCQAGGPTGWGIPSSFHLKII</sequence>
<dbReference type="InterPro" id="IPR032876">
    <property type="entry name" value="J_dom"/>
</dbReference>
<evidence type="ECO:0000259" key="4">
    <source>
        <dbReference type="Pfam" id="PF23666"/>
    </source>
</evidence>
<name>A0A7W9S3L1_9HYPH</name>
<evidence type="ECO:0000259" key="3">
    <source>
        <dbReference type="Pfam" id="PF13550"/>
    </source>
</evidence>
<feature type="transmembrane region" description="Helical" evidence="1">
    <location>
        <begin position="12"/>
        <end position="36"/>
    </location>
</feature>
<feature type="domain" description="Tip attachment protein J" evidence="3">
    <location>
        <begin position="789"/>
        <end position="949"/>
    </location>
</feature>
<dbReference type="InterPro" id="IPR056490">
    <property type="entry name" value="Rcc01698_C"/>
</dbReference>
<dbReference type="CDD" id="cd19607">
    <property type="entry name" value="GTA_TIM-barrel-like"/>
    <property type="match status" value="1"/>
</dbReference>
<gene>
    <name evidence="5" type="ORF">HNR59_001673</name>
</gene>
<dbReference type="Pfam" id="PF13547">
    <property type="entry name" value="GTA_TIM"/>
    <property type="match status" value="1"/>
</dbReference>
<keyword evidence="1" id="KW-0472">Membrane</keyword>
<proteinExistence type="predicted"/>
<dbReference type="EMBL" id="JACHEU010000001">
    <property type="protein sequence ID" value="MBB6012328.1"/>
    <property type="molecule type" value="Genomic_DNA"/>
</dbReference>
<keyword evidence="6" id="KW-1185">Reference proteome</keyword>
<evidence type="ECO:0008006" key="7">
    <source>
        <dbReference type="Google" id="ProtNLM"/>
    </source>
</evidence>
<reference evidence="5 6" key="1">
    <citation type="submission" date="2020-08" db="EMBL/GenBank/DDBJ databases">
        <title>Genomic Encyclopedia of Type Strains, Phase IV (KMG-IV): sequencing the most valuable type-strain genomes for metagenomic binning, comparative biology and taxonomic classification.</title>
        <authorList>
            <person name="Goeker M."/>
        </authorList>
    </citation>
    <scope>NUCLEOTIDE SEQUENCE [LARGE SCALE GENOMIC DNA]</scope>
    <source>
        <strain evidence="5 6">DSM 11099</strain>
    </source>
</reference>
<evidence type="ECO:0000259" key="2">
    <source>
        <dbReference type="Pfam" id="PF13547"/>
    </source>
</evidence>